<feature type="transmembrane region" description="Helical" evidence="1">
    <location>
        <begin position="322"/>
        <end position="346"/>
    </location>
</feature>
<dbReference type="PANTHER" id="PTHR34978">
    <property type="entry name" value="POSSIBLE SENSOR-TRANSDUCER PROTEIN BLAR"/>
    <property type="match status" value="1"/>
</dbReference>
<feature type="transmembrane region" description="Helical" evidence="1">
    <location>
        <begin position="37"/>
        <end position="54"/>
    </location>
</feature>
<dbReference type="InterPro" id="IPR052173">
    <property type="entry name" value="Beta-lactam_resp_regulator"/>
</dbReference>
<dbReference type="CDD" id="cd07341">
    <property type="entry name" value="M56_BlaR1_MecR1_like"/>
    <property type="match status" value="1"/>
</dbReference>
<feature type="transmembrane region" description="Helical" evidence="1">
    <location>
        <begin position="119"/>
        <end position="137"/>
    </location>
</feature>
<evidence type="ECO:0000313" key="3">
    <source>
        <dbReference type="EMBL" id="GIQ66988.1"/>
    </source>
</evidence>
<name>A0ABQ4NFH2_9BACL</name>
<keyword evidence="4" id="KW-1185">Reference proteome</keyword>
<feature type="domain" description="Peptidase M56" evidence="2">
    <location>
        <begin position="8"/>
        <end position="311"/>
    </location>
</feature>
<evidence type="ECO:0000259" key="2">
    <source>
        <dbReference type="Pfam" id="PF05569"/>
    </source>
</evidence>
<keyword evidence="1" id="KW-0472">Membrane</keyword>
<proteinExistence type="predicted"/>
<dbReference type="Proteomes" id="UP000680304">
    <property type="component" value="Unassembled WGS sequence"/>
</dbReference>
<dbReference type="Pfam" id="PF05569">
    <property type="entry name" value="Peptidase_M56"/>
    <property type="match status" value="1"/>
</dbReference>
<sequence length="484" mass="55342">MNDLYYPLLLMSAAASILYLLLRLLSKWTQHYFTATWHYYSHVFLYTLFFIPYFKLISWLNPKMLGIVPNTVESPIDAPIEQASRELPESTVVSDASHLITAEQMSNEPSGFLFNLWNVIPYVMAAGTIVFLTAALIQNIKIHRRIFALCELTEDPDILRELSASKKKLGVSKEIPVYLSPYISTPFLYGLLKPRIVLPAAMAFTAEEYRQIFLHELTHDRRRDVWVKCLLLCANALHWFNPLAYMARRDVDRYCELSCDEQIVQPMNMAERRQYCELLLHVLWKAADQRAKLYSAFSDKRKHLERRIRMILKTDGAKRKKYVRLFATMATLLLMIFGTSAVYGAMSAHDAPLKSDQVVFNQNGCALVSDKVQNIGPVAVEQLTASIESFDTYDEIKPGECENLGGSTLHKGDVISLKYAYTGGDLKVYLLEYDAQTLEDGRLMDSGSNYTIPEDGHYYFILQNGSQTESSEEVEMSVRYQIDS</sequence>
<accession>A0ABQ4NFH2</accession>
<evidence type="ECO:0000256" key="1">
    <source>
        <dbReference type="SAM" id="Phobius"/>
    </source>
</evidence>
<protein>
    <recommendedName>
        <fullName evidence="2">Peptidase M56 domain-containing protein</fullName>
    </recommendedName>
</protein>
<organism evidence="3 4">
    <name type="scientific">Paenibacillus cisolokensis</name>
    <dbReference type="NCBI Taxonomy" id="1658519"/>
    <lineage>
        <taxon>Bacteria</taxon>
        <taxon>Bacillati</taxon>
        <taxon>Bacillota</taxon>
        <taxon>Bacilli</taxon>
        <taxon>Bacillales</taxon>
        <taxon>Paenibacillaceae</taxon>
        <taxon>Paenibacillus</taxon>
    </lineage>
</organism>
<reference evidence="3 4" key="1">
    <citation type="submission" date="2021-04" db="EMBL/GenBank/DDBJ databases">
        <title>Draft genome sequence of Paenibacillus cisolokensis, LC2-13A.</title>
        <authorList>
            <person name="Uke A."/>
            <person name="Chhe C."/>
            <person name="Baramee S."/>
            <person name="Kosugi A."/>
        </authorList>
    </citation>
    <scope>NUCLEOTIDE SEQUENCE [LARGE SCALE GENOMIC DNA]</scope>
    <source>
        <strain evidence="3 4">LC2-13A</strain>
    </source>
</reference>
<keyword evidence="1" id="KW-1133">Transmembrane helix</keyword>
<keyword evidence="1" id="KW-0812">Transmembrane</keyword>
<comment type="caution">
    <text evidence="3">The sequence shown here is derived from an EMBL/GenBank/DDBJ whole genome shotgun (WGS) entry which is preliminary data.</text>
</comment>
<dbReference type="InterPro" id="IPR008756">
    <property type="entry name" value="Peptidase_M56"/>
</dbReference>
<evidence type="ECO:0000313" key="4">
    <source>
        <dbReference type="Proteomes" id="UP000680304"/>
    </source>
</evidence>
<dbReference type="PANTHER" id="PTHR34978:SF3">
    <property type="entry name" value="SLR0241 PROTEIN"/>
    <property type="match status" value="1"/>
</dbReference>
<dbReference type="EMBL" id="BOVJ01000237">
    <property type="protein sequence ID" value="GIQ66988.1"/>
    <property type="molecule type" value="Genomic_DNA"/>
</dbReference>
<dbReference type="RefSeq" id="WP_213531645.1">
    <property type="nucleotide sequence ID" value="NZ_BOVJ01000237.1"/>
</dbReference>
<gene>
    <name evidence="3" type="ORF">PACILC2_55560</name>
</gene>
<feature type="transmembrane region" description="Helical" evidence="1">
    <location>
        <begin position="6"/>
        <end position="25"/>
    </location>
</feature>